<dbReference type="InterPro" id="IPR001005">
    <property type="entry name" value="SANT/Myb"/>
</dbReference>
<reference evidence="4" key="1">
    <citation type="submission" date="2025-08" db="UniProtKB">
        <authorList>
            <consortium name="RefSeq"/>
        </authorList>
    </citation>
    <scope>IDENTIFICATION</scope>
</reference>
<dbReference type="PANTHER" id="PTHR33492">
    <property type="entry name" value="OSJNBA0043A12.37 PROTEIN-RELATED"/>
    <property type="match status" value="1"/>
</dbReference>
<dbReference type="AlphaFoldDB" id="A0A6I9QRM7"/>
<name>A0A6I9QRM7_ELAGV</name>
<sequence>MERTETPCIVQALPASNKKDKESLTKPVTVEDKESPSKLEITTYNSPQTPSSSRFTRSQAAPDWTTHEMLVLVSEIAAVDEDWVKALSLYQKWKMISDNCMAFDVIRSSNQCKRKWESLLADYRRIRDWESRHGVGSYWCLEGEKRKQFGLPAFFDEEVFDSMDAVIKAQETQSGSGDSDSEGLIGKADVQMTDGDADLGPEEKEPIETLTNTDKARDMAMKLQDDAQHIHAILKGELEGSASQVRAPVDLTKPNAMETEFTRRQANELIKAFGSLVSTLNQFTELIKDGECEGIKPVTSTAQ</sequence>
<evidence type="ECO:0000256" key="1">
    <source>
        <dbReference type="SAM" id="MobiDB-lite"/>
    </source>
</evidence>
<accession>A0A6I9QRM7</accession>
<organism evidence="3 4">
    <name type="scientific">Elaeis guineensis var. tenera</name>
    <name type="common">Oil palm</name>
    <dbReference type="NCBI Taxonomy" id="51953"/>
    <lineage>
        <taxon>Eukaryota</taxon>
        <taxon>Viridiplantae</taxon>
        <taxon>Streptophyta</taxon>
        <taxon>Embryophyta</taxon>
        <taxon>Tracheophyta</taxon>
        <taxon>Spermatophyta</taxon>
        <taxon>Magnoliopsida</taxon>
        <taxon>Liliopsida</taxon>
        <taxon>Arecaceae</taxon>
        <taxon>Arecoideae</taxon>
        <taxon>Cocoseae</taxon>
        <taxon>Elaeidinae</taxon>
        <taxon>Elaeis</taxon>
    </lineage>
</organism>
<dbReference type="InParanoid" id="A0A6I9QRM7"/>
<protein>
    <submittedName>
        <fullName evidence="4">Trihelix transcription factor ASR3</fullName>
    </submittedName>
</protein>
<evidence type="ECO:0000259" key="2">
    <source>
        <dbReference type="PROSITE" id="PS50090"/>
    </source>
</evidence>
<dbReference type="Gene3D" id="1.10.10.60">
    <property type="entry name" value="Homeodomain-like"/>
    <property type="match status" value="1"/>
</dbReference>
<feature type="compositionally biased region" description="Basic and acidic residues" evidence="1">
    <location>
        <begin position="17"/>
        <end position="37"/>
    </location>
</feature>
<dbReference type="FunCoup" id="A0A6I9QRM7">
    <property type="interactions" value="6"/>
</dbReference>
<feature type="domain" description="Myb-like" evidence="2">
    <location>
        <begin position="64"/>
        <end position="120"/>
    </location>
</feature>
<feature type="region of interest" description="Disordered" evidence="1">
    <location>
        <begin position="1"/>
        <end position="58"/>
    </location>
</feature>
<gene>
    <name evidence="4" type="primary">LOC105039355</name>
</gene>
<dbReference type="PROSITE" id="PS50090">
    <property type="entry name" value="MYB_LIKE"/>
    <property type="match status" value="1"/>
</dbReference>
<dbReference type="Proteomes" id="UP000504607">
    <property type="component" value="Chromosome 2"/>
</dbReference>
<keyword evidence="3" id="KW-1185">Reference proteome</keyword>
<feature type="compositionally biased region" description="Polar residues" evidence="1">
    <location>
        <begin position="40"/>
        <end position="58"/>
    </location>
</feature>
<evidence type="ECO:0000313" key="4">
    <source>
        <dbReference type="RefSeq" id="XP_010913796.1"/>
    </source>
</evidence>
<dbReference type="Pfam" id="PF13837">
    <property type="entry name" value="Myb_DNA-bind_4"/>
    <property type="match status" value="1"/>
</dbReference>
<evidence type="ECO:0000313" key="3">
    <source>
        <dbReference type="Proteomes" id="UP000504607"/>
    </source>
</evidence>
<dbReference type="OrthoDB" id="1927263at2759"/>
<proteinExistence type="predicted"/>
<dbReference type="InterPro" id="IPR044822">
    <property type="entry name" value="Myb_DNA-bind_4"/>
</dbReference>
<dbReference type="PANTHER" id="PTHR33492:SF4">
    <property type="entry name" value="OS02G0174300 PROTEIN"/>
    <property type="match status" value="1"/>
</dbReference>
<dbReference type="RefSeq" id="XP_010913796.1">
    <property type="nucleotide sequence ID" value="XM_010915494.3"/>
</dbReference>